<organism evidence="9 10">
    <name type="scientific">Ignelater luminosus</name>
    <name type="common">Cucubano</name>
    <name type="synonym">Pyrophorus luminosus</name>
    <dbReference type="NCBI Taxonomy" id="2038154"/>
    <lineage>
        <taxon>Eukaryota</taxon>
        <taxon>Metazoa</taxon>
        <taxon>Ecdysozoa</taxon>
        <taxon>Arthropoda</taxon>
        <taxon>Hexapoda</taxon>
        <taxon>Insecta</taxon>
        <taxon>Pterygota</taxon>
        <taxon>Neoptera</taxon>
        <taxon>Endopterygota</taxon>
        <taxon>Coleoptera</taxon>
        <taxon>Polyphaga</taxon>
        <taxon>Elateriformia</taxon>
        <taxon>Elateroidea</taxon>
        <taxon>Elateridae</taxon>
        <taxon>Agrypninae</taxon>
        <taxon>Pyrophorini</taxon>
        <taxon>Ignelater</taxon>
    </lineage>
</organism>
<evidence type="ECO:0000256" key="5">
    <source>
        <dbReference type="ARBA" id="ARBA00023136"/>
    </source>
</evidence>
<dbReference type="Proteomes" id="UP000801492">
    <property type="component" value="Unassembled WGS sequence"/>
</dbReference>
<evidence type="ECO:0000313" key="9">
    <source>
        <dbReference type="EMBL" id="KAF2879631.1"/>
    </source>
</evidence>
<comment type="similarity">
    <text evidence="2">Belongs to the vacuolar ATPase subunit S1 family.</text>
</comment>
<protein>
    <recommendedName>
        <fullName evidence="11">V-type proton ATPase subunit S1</fullName>
    </recommendedName>
</protein>
<dbReference type="PANTHER" id="PTHR12471:SF7">
    <property type="entry name" value="V-TYPE PROTON ATPASE SUBUNIT S1"/>
    <property type="match status" value="1"/>
</dbReference>
<evidence type="ECO:0008006" key="11">
    <source>
        <dbReference type="Google" id="ProtNLM"/>
    </source>
</evidence>
<sequence>MSEHNFVLLFLSVYVFTSLFVVSSTEYVPVYMWETTQFSEVVPALERVSPESFKDILSERAGKATPILVFAEQTLSSEDLMSCDGDGKTPFVHLSSQKNSAQISYWPFVKNPIKVLKELPDRNKIETSIKSILNDHSFVLRDGDILIVDLNDAHEGEDRLQMLKRHDQDITTVYKRFAKEHNNVITLFTGHHPSWITSEELRSHRRVREAGQAKPKAEGTAEDTFKVYNNTEVLIFVNSTPTLNYNGTMVSLADFVINTTSKSATNMTITFSSDQKKDITLDMQFTFGGGYWIMDRIVVLNKSLPEDLGQEYNLIVKEVFAPLEFSYQCYSQAFYNGSNRHQNLSLPGLQIQPFFNTTNSGKFGYPYDCVGFMSAPIWSGLFVTLILALIMTFGLTMMMDIKTMDRFDDPKGKTITIGAIE</sequence>
<comment type="caution">
    <text evidence="9">The sequence shown here is derived from an EMBL/GenBank/DDBJ whole genome shotgun (WGS) entry which is preliminary data.</text>
</comment>
<keyword evidence="4 6" id="KW-1133">Transmembrane helix</keyword>
<evidence type="ECO:0000259" key="7">
    <source>
        <dbReference type="Pfam" id="PF05827"/>
    </source>
</evidence>
<evidence type="ECO:0000256" key="3">
    <source>
        <dbReference type="ARBA" id="ARBA00022692"/>
    </source>
</evidence>
<feature type="transmembrane region" description="Helical" evidence="6">
    <location>
        <begin position="377"/>
        <end position="397"/>
    </location>
</feature>
<comment type="subcellular location">
    <subcellularLocation>
        <location evidence="1">Membrane</location>
        <topology evidence="1">Single-pass membrane protein</topology>
    </subcellularLocation>
</comment>
<keyword evidence="10" id="KW-1185">Reference proteome</keyword>
<gene>
    <name evidence="9" type="ORF">ILUMI_26544</name>
</gene>
<dbReference type="InterPro" id="IPR046756">
    <property type="entry name" value="VAS1/VOA1_TM"/>
</dbReference>
<name>A0A8K0FYK1_IGNLU</name>
<dbReference type="GO" id="GO:0033176">
    <property type="term" value="C:proton-transporting V-type ATPase complex"/>
    <property type="evidence" value="ECO:0007669"/>
    <property type="project" value="TreeGrafter"/>
</dbReference>
<dbReference type="PANTHER" id="PTHR12471">
    <property type="entry name" value="VACUOLAR ATP SYNTHASE SUBUNIT S1"/>
    <property type="match status" value="1"/>
</dbReference>
<keyword evidence="5 6" id="KW-0472">Membrane</keyword>
<dbReference type="GO" id="GO:0001671">
    <property type="term" value="F:ATPase activator activity"/>
    <property type="evidence" value="ECO:0007669"/>
    <property type="project" value="TreeGrafter"/>
</dbReference>
<dbReference type="Pfam" id="PF05827">
    <property type="entry name" value="VAS1_LD"/>
    <property type="match status" value="1"/>
</dbReference>
<dbReference type="GO" id="GO:0030641">
    <property type="term" value="P:regulation of cellular pH"/>
    <property type="evidence" value="ECO:0007669"/>
    <property type="project" value="TreeGrafter"/>
</dbReference>
<evidence type="ECO:0000256" key="1">
    <source>
        <dbReference type="ARBA" id="ARBA00004167"/>
    </source>
</evidence>
<keyword evidence="3 6" id="KW-0812">Transmembrane</keyword>
<feature type="domain" description="V-type proton ATPase subunit S1 luminal" evidence="7">
    <location>
        <begin position="258"/>
        <end position="354"/>
    </location>
</feature>
<proteinExistence type="inferred from homology"/>
<dbReference type="InterPro" id="IPR046755">
    <property type="entry name" value="VAS1_LD"/>
</dbReference>
<accession>A0A8K0FYK1</accession>
<dbReference type="AlphaFoldDB" id="A0A8K0FYK1"/>
<evidence type="ECO:0000313" key="10">
    <source>
        <dbReference type="Proteomes" id="UP000801492"/>
    </source>
</evidence>
<evidence type="ECO:0000256" key="6">
    <source>
        <dbReference type="SAM" id="Phobius"/>
    </source>
</evidence>
<evidence type="ECO:0000259" key="8">
    <source>
        <dbReference type="Pfam" id="PF20520"/>
    </source>
</evidence>
<dbReference type="Pfam" id="PF20520">
    <property type="entry name" value="Ac45-VOA1_TM"/>
    <property type="match status" value="1"/>
</dbReference>
<evidence type="ECO:0000256" key="4">
    <source>
        <dbReference type="ARBA" id="ARBA00022989"/>
    </source>
</evidence>
<feature type="domain" description="V-type proton ATPase subunit S1/VOA1 transmembrane" evidence="8">
    <location>
        <begin position="371"/>
        <end position="409"/>
    </location>
</feature>
<reference evidence="9" key="1">
    <citation type="submission" date="2019-08" db="EMBL/GenBank/DDBJ databases">
        <title>The genome of the North American firefly Photinus pyralis.</title>
        <authorList>
            <consortium name="Photinus pyralis genome working group"/>
            <person name="Fallon T.R."/>
            <person name="Sander Lower S.E."/>
            <person name="Weng J.-K."/>
        </authorList>
    </citation>
    <scope>NUCLEOTIDE SEQUENCE</scope>
    <source>
        <strain evidence="9">TRF0915ILg1</strain>
        <tissue evidence="9">Whole body</tissue>
    </source>
</reference>
<dbReference type="OrthoDB" id="9985059at2759"/>
<dbReference type="EMBL" id="VTPC01091112">
    <property type="protein sequence ID" value="KAF2879631.1"/>
    <property type="molecule type" value="Genomic_DNA"/>
</dbReference>
<evidence type="ECO:0000256" key="2">
    <source>
        <dbReference type="ARBA" id="ARBA00009037"/>
    </source>
</evidence>
<dbReference type="InterPro" id="IPR008388">
    <property type="entry name" value="Ac45_acc_su"/>
</dbReference>